<dbReference type="PANTHER" id="PTHR48094">
    <property type="entry name" value="PROTEIN/NUCLEIC ACID DEGLYCASE DJ-1-RELATED"/>
    <property type="match status" value="1"/>
</dbReference>
<dbReference type="InterPro" id="IPR002818">
    <property type="entry name" value="DJ-1/PfpI"/>
</dbReference>
<evidence type="ECO:0000256" key="2">
    <source>
        <dbReference type="ARBA" id="ARBA00023239"/>
    </source>
</evidence>
<dbReference type="Pfam" id="PF01965">
    <property type="entry name" value="DJ-1_PfpI"/>
    <property type="match status" value="1"/>
</dbReference>
<dbReference type="SUPFAM" id="SSF52317">
    <property type="entry name" value="Class I glutamine amidotransferase-like"/>
    <property type="match status" value="1"/>
</dbReference>
<dbReference type="InterPro" id="IPR050325">
    <property type="entry name" value="Prot/Nucl_acid_deglycase"/>
</dbReference>
<keyword evidence="2" id="KW-0456">Lyase</keyword>
<accession>A0ABU3QYK0</accession>
<dbReference type="InterPro" id="IPR029062">
    <property type="entry name" value="Class_I_gatase-like"/>
</dbReference>
<dbReference type="RefSeq" id="WP_315946312.1">
    <property type="nucleotide sequence ID" value="NZ_JAWCUA010000003.1"/>
</dbReference>
<keyword evidence="6" id="KW-1185">Reference proteome</keyword>
<keyword evidence="1" id="KW-0346">Stress response</keyword>
<keyword evidence="5" id="KW-0315">Glutamine amidotransferase</keyword>
<evidence type="ECO:0000256" key="3">
    <source>
        <dbReference type="ARBA" id="ARBA00038493"/>
    </source>
</evidence>
<dbReference type="Proteomes" id="UP001257914">
    <property type="component" value="Unassembled WGS sequence"/>
</dbReference>
<evidence type="ECO:0000313" key="5">
    <source>
        <dbReference type="EMBL" id="MDU0112489.1"/>
    </source>
</evidence>
<gene>
    <name evidence="5" type="ORF">RT723_05625</name>
</gene>
<dbReference type="EMBL" id="JAWCUA010000003">
    <property type="protein sequence ID" value="MDU0112489.1"/>
    <property type="molecule type" value="Genomic_DNA"/>
</dbReference>
<organism evidence="5 6">
    <name type="scientific">Psychrosphaera aquimarina</name>
    <dbReference type="NCBI Taxonomy" id="2044854"/>
    <lineage>
        <taxon>Bacteria</taxon>
        <taxon>Pseudomonadati</taxon>
        <taxon>Pseudomonadota</taxon>
        <taxon>Gammaproteobacteria</taxon>
        <taxon>Alteromonadales</taxon>
        <taxon>Pseudoalteromonadaceae</taxon>
        <taxon>Psychrosphaera</taxon>
    </lineage>
</organism>
<evidence type="ECO:0000313" key="6">
    <source>
        <dbReference type="Proteomes" id="UP001257914"/>
    </source>
</evidence>
<feature type="domain" description="DJ-1/PfpI" evidence="4">
    <location>
        <begin position="51"/>
        <end position="245"/>
    </location>
</feature>
<dbReference type="PANTHER" id="PTHR48094:SF11">
    <property type="entry name" value="GLUTATHIONE-INDEPENDENT GLYOXALASE HSP31-RELATED"/>
    <property type="match status" value="1"/>
</dbReference>
<dbReference type="Gene3D" id="3.40.50.880">
    <property type="match status" value="1"/>
</dbReference>
<dbReference type="CDD" id="cd03141">
    <property type="entry name" value="GATase1_Hsp31_like"/>
    <property type="match status" value="1"/>
</dbReference>
<evidence type="ECO:0000259" key="4">
    <source>
        <dbReference type="Pfam" id="PF01965"/>
    </source>
</evidence>
<proteinExistence type="inferred from homology"/>
<evidence type="ECO:0000256" key="1">
    <source>
        <dbReference type="ARBA" id="ARBA00023016"/>
    </source>
</evidence>
<comment type="caution">
    <text evidence="5">The sequence shown here is derived from an EMBL/GenBank/DDBJ whole genome shotgun (WGS) entry which is preliminary data.</text>
</comment>
<comment type="similarity">
    <text evidence="3">Belongs to the peptidase C56 family. HSP31-like subfamily.</text>
</comment>
<reference evidence="5 6" key="1">
    <citation type="submission" date="2023-10" db="EMBL/GenBank/DDBJ databases">
        <title>Psychrosphaera aquimaarina strain SW33 isolated from seawater.</title>
        <authorList>
            <person name="Bayburt H."/>
            <person name="Kim J.M."/>
            <person name="Choi B.J."/>
            <person name="Jeon C.O."/>
        </authorList>
    </citation>
    <scope>NUCLEOTIDE SEQUENCE [LARGE SCALE GENOMIC DNA]</scope>
    <source>
        <strain evidence="5 6">KCTC 52743</strain>
    </source>
</reference>
<name>A0ABU3QYK0_9GAMM</name>
<sequence>MFAKKIKDDWKIISKTATNEHSIQHGKRILFIVSNVHFHGTSSLPVGASFSEIVNAYHEFKIAGFTVDFISPEGGAIPLSYINTSNELQKKYLYDADFMHAIANTKKPSDVTANNYKAVHYIGGSSAMYGVANSQPIQNLVMDIYENHNGIISSVCHGTAGIAFLTLRSGEFLVSGKRISGYPDEYENPKKEYYKQFPFKITETIEKHGGDFNYAPRNTPYIEVDGRVVTGQNYLSSALVAKKIIQLIN</sequence>
<protein>
    <submittedName>
        <fullName evidence="5">Type 1 glutamine amidotransferase domain-containing protein</fullName>
    </submittedName>
</protein>